<feature type="signal peptide" evidence="4">
    <location>
        <begin position="1"/>
        <end position="23"/>
    </location>
</feature>
<dbReference type="GO" id="GO:0004857">
    <property type="term" value="F:enzyme inhibitor activity"/>
    <property type="evidence" value="ECO:0007669"/>
    <property type="project" value="InterPro"/>
</dbReference>
<dbReference type="Gene3D" id="1.20.140.40">
    <property type="entry name" value="Invertase/pectin methylesterase inhibitor family protein"/>
    <property type="match status" value="1"/>
</dbReference>
<evidence type="ECO:0000256" key="4">
    <source>
        <dbReference type="SAM" id="SignalP"/>
    </source>
</evidence>
<dbReference type="InterPro" id="IPR034087">
    <property type="entry name" value="C/VIF1"/>
</dbReference>
<evidence type="ECO:0000259" key="5">
    <source>
        <dbReference type="Pfam" id="PF04043"/>
    </source>
</evidence>
<comment type="similarity">
    <text evidence="3">Belongs to the PMEI family.</text>
</comment>
<evidence type="ECO:0000313" key="6">
    <source>
        <dbReference type="EMBL" id="KAK9934008.1"/>
    </source>
</evidence>
<accession>A0AAW1XC82</accession>
<organism evidence="6 7">
    <name type="scientific">Rubus argutus</name>
    <name type="common">Southern blackberry</name>
    <dbReference type="NCBI Taxonomy" id="59490"/>
    <lineage>
        <taxon>Eukaryota</taxon>
        <taxon>Viridiplantae</taxon>
        <taxon>Streptophyta</taxon>
        <taxon>Embryophyta</taxon>
        <taxon>Tracheophyta</taxon>
        <taxon>Spermatophyta</taxon>
        <taxon>Magnoliopsida</taxon>
        <taxon>eudicotyledons</taxon>
        <taxon>Gunneridae</taxon>
        <taxon>Pentapetalae</taxon>
        <taxon>rosids</taxon>
        <taxon>fabids</taxon>
        <taxon>Rosales</taxon>
        <taxon>Rosaceae</taxon>
        <taxon>Rosoideae</taxon>
        <taxon>Rosoideae incertae sedis</taxon>
        <taxon>Rubus</taxon>
    </lineage>
</organism>
<proteinExistence type="inferred from homology"/>
<dbReference type="Pfam" id="PF04043">
    <property type="entry name" value="PMEI"/>
    <property type="match status" value="1"/>
</dbReference>
<keyword evidence="1 4" id="KW-0732">Signal</keyword>
<dbReference type="PANTHER" id="PTHR35357:SF8">
    <property type="entry name" value="OS01G0111000 PROTEIN"/>
    <property type="match status" value="1"/>
</dbReference>
<sequence length="147" mass="15650">MKSNSISVAGLLFLVQLYICVSSNKPWQDPRSSDTDVTGLALIMVEVVKAKATECANKINDLLKRSPGDQSLSSCKDKYYSAVINADIPSANEALTKGDPKFAEQGINYSAAEAKSCENGFSGGSPMTDLNKAAHLVATVATEIMRT</sequence>
<feature type="chain" id="PRO_5043878549" description="Pectinesterase inhibitor domain-containing protein" evidence="4">
    <location>
        <begin position="24"/>
        <end position="147"/>
    </location>
</feature>
<dbReference type="CDD" id="cd15796">
    <property type="entry name" value="CIF_like"/>
    <property type="match status" value="1"/>
</dbReference>
<name>A0AAW1XC82_RUBAR</name>
<comment type="caution">
    <text evidence="6">The sequence shown here is derived from an EMBL/GenBank/DDBJ whole genome shotgun (WGS) entry which is preliminary data.</text>
</comment>
<evidence type="ECO:0000256" key="1">
    <source>
        <dbReference type="ARBA" id="ARBA00022729"/>
    </source>
</evidence>
<keyword evidence="7" id="KW-1185">Reference proteome</keyword>
<keyword evidence="2" id="KW-1015">Disulfide bond</keyword>
<protein>
    <recommendedName>
        <fullName evidence="5">Pectinesterase inhibitor domain-containing protein</fullName>
    </recommendedName>
</protein>
<dbReference type="SUPFAM" id="SSF101148">
    <property type="entry name" value="Plant invertase/pectin methylesterase inhibitor"/>
    <property type="match status" value="1"/>
</dbReference>
<dbReference type="AlphaFoldDB" id="A0AAW1XC82"/>
<dbReference type="PANTHER" id="PTHR35357">
    <property type="entry name" value="OS02G0537100 PROTEIN"/>
    <property type="match status" value="1"/>
</dbReference>
<dbReference type="InterPro" id="IPR035513">
    <property type="entry name" value="Invertase/methylesterase_inhib"/>
</dbReference>
<evidence type="ECO:0000313" key="7">
    <source>
        <dbReference type="Proteomes" id="UP001457282"/>
    </source>
</evidence>
<evidence type="ECO:0000256" key="2">
    <source>
        <dbReference type="ARBA" id="ARBA00023157"/>
    </source>
</evidence>
<dbReference type="InterPro" id="IPR006501">
    <property type="entry name" value="Pectinesterase_inhib_dom"/>
</dbReference>
<feature type="domain" description="Pectinesterase inhibitor" evidence="5">
    <location>
        <begin position="20"/>
        <end position="132"/>
    </location>
</feature>
<dbReference type="Proteomes" id="UP001457282">
    <property type="component" value="Unassembled WGS sequence"/>
</dbReference>
<dbReference type="NCBIfam" id="TIGR01614">
    <property type="entry name" value="PME_inhib"/>
    <property type="match status" value="1"/>
</dbReference>
<reference evidence="6 7" key="1">
    <citation type="journal article" date="2023" name="G3 (Bethesda)">
        <title>A chromosome-length genome assembly and annotation of blackberry (Rubus argutus, cv. 'Hillquist').</title>
        <authorList>
            <person name="Bruna T."/>
            <person name="Aryal R."/>
            <person name="Dudchenko O."/>
            <person name="Sargent D.J."/>
            <person name="Mead D."/>
            <person name="Buti M."/>
            <person name="Cavallini A."/>
            <person name="Hytonen T."/>
            <person name="Andres J."/>
            <person name="Pham M."/>
            <person name="Weisz D."/>
            <person name="Mascagni F."/>
            <person name="Usai G."/>
            <person name="Natali L."/>
            <person name="Bassil N."/>
            <person name="Fernandez G.E."/>
            <person name="Lomsadze A."/>
            <person name="Armour M."/>
            <person name="Olukolu B."/>
            <person name="Poorten T."/>
            <person name="Britton C."/>
            <person name="Davik J."/>
            <person name="Ashrafi H."/>
            <person name="Aiden E.L."/>
            <person name="Borodovsky M."/>
            <person name="Worthington M."/>
        </authorList>
    </citation>
    <scope>NUCLEOTIDE SEQUENCE [LARGE SCALE GENOMIC DNA]</scope>
    <source>
        <strain evidence="6">PI 553951</strain>
    </source>
</reference>
<evidence type="ECO:0000256" key="3">
    <source>
        <dbReference type="ARBA" id="ARBA00038471"/>
    </source>
</evidence>
<dbReference type="EMBL" id="JBEDUW010000004">
    <property type="protein sequence ID" value="KAK9934008.1"/>
    <property type="molecule type" value="Genomic_DNA"/>
</dbReference>
<gene>
    <name evidence="6" type="ORF">M0R45_021175</name>
</gene>